<accession>A0A8X8AM45</accession>
<dbReference type="Proteomes" id="UP000886885">
    <property type="component" value="Chromosome 1D"/>
</dbReference>
<gene>
    <name evidence="4" type="ORF">POTOM_005575</name>
</gene>
<feature type="region of interest" description="Disordered" evidence="1">
    <location>
        <begin position="31"/>
        <end position="63"/>
    </location>
</feature>
<evidence type="ECO:0000313" key="4">
    <source>
        <dbReference type="EMBL" id="KAG6789477.1"/>
    </source>
</evidence>
<feature type="domain" description="R13L1/DRL21-like LRR repeat region" evidence="3">
    <location>
        <begin position="323"/>
        <end position="430"/>
    </location>
</feature>
<evidence type="ECO:0000313" key="5">
    <source>
        <dbReference type="Proteomes" id="UP000886885"/>
    </source>
</evidence>
<proteinExistence type="predicted"/>
<dbReference type="AlphaFoldDB" id="A0A8X8AM45"/>
<dbReference type="Pfam" id="PF25019">
    <property type="entry name" value="LRR_R13L1-DRL21"/>
    <property type="match status" value="1"/>
</dbReference>
<comment type="caution">
    <text evidence="4">The sequence shown here is derived from an EMBL/GenBank/DDBJ whole genome shotgun (WGS) entry which is preliminary data.</text>
</comment>
<feature type="domain" description="NB-ARC" evidence="2">
    <location>
        <begin position="627"/>
        <end position="740"/>
    </location>
</feature>
<sequence length="838" mass="93603">MTEEPQAAGTSLVGKLICCCLLNPSPVMDTRNEEISSTSRDFENRACGERHHRSAGKRTPTTSLLDRSKVYGRKKDKEFILELLLEREVASNGRVCVVAIGGMEGVGKTTLMMSALMMNAFPRYPLKELSFDDSLSLFEKHALGSDLAQSIARETCVNSNDKQGNNNVFPDIEKTRHMSFTRRTYEVLQRFKDLGKLKRLRTFIALRLYSSPWAAYCYLSKNVLHEALFKLRRLRVLSLSGYCITELPNSIGDLKQLRYLNFSQTKIKRLPESVSTLINLQTLKLYGCRKLNKLPQGTGNLINLCHLNITGTDNLVEMPPWMGNLTDARHAVHDNLRGKHNLDELELEWFKSDIKDKDLQHQMLVLNSLQPHTNLKELKISFYGGTEFPSWVGHPSFSEIVHLKLSCCWRCTVLPPLGRLPLLRDLCIQGLDAVGTVGPEFYGDAEADGEAEEEFPSLSELTLWNCPKLLGKFPSCLPSCVKITIAKCPILVDSDEKLPAHSELKFEECDEVTPKCMFHNSSLITLKLGSMSRLTYLKGQFLRSLGLKVLMISDFPELTSLWQKGTELENFEHPQFVSLTEIGMPSTHKSSKLSGCGKLDLLPIQRVHMLLSLEVLCIESCPDLVSIPEAGLLSFILKGGVGKITAAQILPHVDIVSKSFELRLWVFVLDVLLTTTILLQAIPLETCKLSDDLNLLQLMLREKLSGKRCLIILDDGCKVDSTEQWDLLCRPLSAARGVKIHVGNPSFDASSLYVYFLAASTSMQWSPGLDEAIHQCLIVSTLRLSNTDHFAVSMEEYSTNEQGSSHGLATLAAEKQVGIPDLGALFVSSFCRAFGWLG</sequence>
<evidence type="ECO:0008006" key="6">
    <source>
        <dbReference type="Google" id="ProtNLM"/>
    </source>
</evidence>
<dbReference type="InterPro" id="IPR002182">
    <property type="entry name" value="NB-ARC"/>
</dbReference>
<protein>
    <recommendedName>
        <fullName evidence="6">NB-ARC domain-containing protein</fullName>
    </recommendedName>
</protein>
<evidence type="ECO:0000259" key="2">
    <source>
        <dbReference type="Pfam" id="PF00931"/>
    </source>
</evidence>
<dbReference type="PANTHER" id="PTHR47186:SF33">
    <property type="entry name" value="NB-ARC DOMAIN-CONTAINING PROTEIN"/>
    <property type="match status" value="1"/>
</dbReference>
<dbReference type="InterPro" id="IPR056789">
    <property type="entry name" value="LRR_R13L1-DRL21"/>
</dbReference>
<organism evidence="4 5">
    <name type="scientific">Populus tomentosa</name>
    <name type="common">Chinese white poplar</name>
    <dbReference type="NCBI Taxonomy" id="118781"/>
    <lineage>
        <taxon>Eukaryota</taxon>
        <taxon>Viridiplantae</taxon>
        <taxon>Streptophyta</taxon>
        <taxon>Embryophyta</taxon>
        <taxon>Tracheophyta</taxon>
        <taxon>Spermatophyta</taxon>
        <taxon>Magnoliopsida</taxon>
        <taxon>eudicotyledons</taxon>
        <taxon>Gunneridae</taxon>
        <taxon>Pentapetalae</taxon>
        <taxon>rosids</taxon>
        <taxon>fabids</taxon>
        <taxon>Malpighiales</taxon>
        <taxon>Salicaceae</taxon>
        <taxon>Saliceae</taxon>
        <taxon>Populus</taxon>
    </lineage>
</organism>
<feature type="compositionally biased region" description="Basic and acidic residues" evidence="1">
    <location>
        <begin position="31"/>
        <end position="49"/>
    </location>
</feature>
<dbReference type="EMBL" id="JAAWWB010000002">
    <property type="protein sequence ID" value="KAG6789477.1"/>
    <property type="molecule type" value="Genomic_DNA"/>
</dbReference>
<dbReference type="Pfam" id="PF00931">
    <property type="entry name" value="NB-ARC"/>
    <property type="match status" value="1"/>
</dbReference>
<dbReference type="PANTHER" id="PTHR47186">
    <property type="entry name" value="LEUCINE-RICH REPEAT-CONTAINING PROTEIN 57"/>
    <property type="match status" value="1"/>
</dbReference>
<evidence type="ECO:0000256" key="1">
    <source>
        <dbReference type="SAM" id="MobiDB-lite"/>
    </source>
</evidence>
<name>A0A8X8AM45_POPTO</name>
<reference evidence="4" key="1">
    <citation type="journal article" date="2020" name="bioRxiv">
        <title>Hybrid origin of Populus tomentosa Carr. identified through genome sequencing and phylogenomic analysis.</title>
        <authorList>
            <person name="An X."/>
            <person name="Gao K."/>
            <person name="Chen Z."/>
            <person name="Li J."/>
            <person name="Yang X."/>
            <person name="Yang X."/>
            <person name="Zhou J."/>
            <person name="Guo T."/>
            <person name="Zhao T."/>
            <person name="Huang S."/>
            <person name="Miao D."/>
            <person name="Khan W.U."/>
            <person name="Rao P."/>
            <person name="Ye M."/>
            <person name="Lei B."/>
            <person name="Liao W."/>
            <person name="Wang J."/>
            <person name="Ji L."/>
            <person name="Li Y."/>
            <person name="Guo B."/>
            <person name="Mustafa N.S."/>
            <person name="Li S."/>
            <person name="Yun Q."/>
            <person name="Keller S.R."/>
            <person name="Mao J."/>
            <person name="Zhang R."/>
            <person name="Strauss S.H."/>
        </authorList>
    </citation>
    <scope>NUCLEOTIDE SEQUENCE</scope>
    <source>
        <strain evidence="4">GM15</strain>
        <tissue evidence="4">Leaf</tissue>
    </source>
</reference>
<evidence type="ECO:0000259" key="3">
    <source>
        <dbReference type="Pfam" id="PF25019"/>
    </source>
</evidence>
<dbReference type="OrthoDB" id="25838at2759"/>
<dbReference type="GO" id="GO:0043531">
    <property type="term" value="F:ADP binding"/>
    <property type="evidence" value="ECO:0007669"/>
    <property type="project" value="InterPro"/>
</dbReference>
<keyword evidence="5" id="KW-1185">Reference proteome</keyword>